<name>X0WGJ6_9ZZZZ</name>
<gene>
    <name evidence="1" type="ORF">S01H1_69959</name>
</gene>
<accession>X0WGJ6</accession>
<organism evidence="1">
    <name type="scientific">marine sediment metagenome</name>
    <dbReference type="NCBI Taxonomy" id="412755"/>
    <lineage>
        <taxon>unclassified sequences</taxon>
        <taxon>metagenomes</taxon>
        <taxon>ecological metagenomes</taxon>
    </lineage>
</organism>
<reference evidence="1" key="1">
    <citation type="journal article" date="2014" name="Front. Microbiol.">
        <title>High frequency of phylogenetically diverse reductive dehalogenase-homologous genes in deep subseafloor sedimentary metagenomes.</title>
        <authorList>
            <person name="Kawai M."/>
            <person name="Futagami T."/>
            <person name="Toyoda A."/>
            <person name="Takaki Y."/>
            <person name="Nishi S."/>
            <person name="Hori S."/>
            <person name="Arai W."/>
            <person name="Tsubouchi T."/>
            <person name="Morono Y."/>
            <person name="Uchiyama I."/>
            <person name="Ito T."/>
            <person name="Fujiyama A."/>
            <person name="Inagaki F."/>
            <person name="Takami H."/>
        </authorList>
    </citation>
    <scope>NUCLEOTIDE SEQUENCE</scope>
    <source>
        <strain evidence="1">Expedition CK06-06</strain>
    </source>
</reference>
<dbReference type="EMBL" id="BARS01046474">
    <property type="protein sequence ID" value="GAG29810.1"/>
    <property type="molecule type" value="Genomic_DNA"/>
</dbReference>
<protein>
    <submittedName>
        <fullName evidence="1">Uncharacterized protein</fullName>
    </submittedName>
</protein>
<evidence type="ECO:0000313" key="1">
    <source>
        <dbReference type="EMBL" id="GAG29810.1"/>
    </source>
</evidence>
<dbReference type="AlphaFoldDB" id="X0WGJ6"/>
<proteinExistence type="predicted"/>
<comment type="caution">
    <text evidence="1">The sequence shown here is derived from an EMBL/GenBank/DDBJ whole genome shotgun (WGS) entry which is preliminary data.</text>
</comment>
<sequence>MMTKNEKQPEVADIFRRYGEDYRRKNFLSSEQYKAMRHIEVCRT</sequence>
<feature type="non-terminal residue" evidence="1">
    <location>
        <position position="44"/>
    </location>
</feature>